<feature type="region of interest" description="Disordered" evidence="1">
    <location>
        <begin position="1"/>
        <end position="28"/>
    </location>
</feature>
<keyword evidence="3" id="KW-1185">Reference proteome</keyword>
<feature type="compositionally biased region" description="Low complexity" evidence="1">
    <location>
        <begin position="1"/>
        <end position="18"/>
    </location>
</feature>
<dbReference type="Proteomes" id="UP000789396">
    <property type="component" value="Unassembled WGS sequence"/>
</dbReference>
<evidence type="ECO:0000313" key="2">
    <source>
        <dbReference type="EMBL" id="CAG8716293.1"/>
    </source>
</evidence>
<protein>
    <submittedName>
        <fullName evidence="2">14581_t:CDS:1</fullName>
    </submittedName>
</protein>
<sequence length="139" mass="16112">KPDNNQIQSSSEQNNNINRHYTTPSEDIMSQEDGYGRQFLIWDSLAHISKPVLDRFQPIRRLGFMNGGKLRSIDHFLKKFNYLDRRIAELRSIPINGSTGPYKATGTGFVTFRDHITKRPTLGKFNYAISGEYNPFYYC</sequence>
<dbReference type="AlphaFoldDB" id="A0A9N9I0X8"/>
<evidence type="ECO:0000256" key="1">
    <source>
        <dbReference type="SAM" id="MobiDB-lite"/>
    </source>
</evidence>
<feature type="non-terminal residue" evidence="2">
    <location>
        <position position="139"/>
    </location>
</feature>
<reference evidence="2" key="1">
    <citation type="submission" date="2021-06" db="EMBL/GenBank/DDBJ databases">
        <authorList>
            <person name="Kallberg Y."/>
            <person name="Tangrot J."/>
            <person name="Rosling A."/>
        </authorList>
    </citation>
    <scope>NUCLEOTIDE SEQUENCE</scope>
    <source>
        <strain evidence="2">IN212</strain>
    </source>
</reference>
<dbReference type="OrthoDB" id="1689567at2759"/>
<gene>
    <name evidence="2" type="ORF">RFULGI_LOCUS11166</name>
</gene>
<name>A0A9N9I0X8_9GLOM</name>
<organism evidence="2 3">
    <name type="scientific">Racocetra fulgida</name>
    <dbReference type="NCBI Taxonomy" id="60492"/>
    <lineage>
        <taxon>Eukaryota</taxon>
        <taxon>Fungi</taxon>
        <taxon>Fungi incertae sedis</taxon>
        <taxon>Mucoromycota</taxon>
        <taxon>Glomeromycotina</taxon>
        <taxon>Glomeromycetes</taxon>
        <taxon>Diversisporales</taxon>
        <taxon>Gigasporaceae</taxon>
        <taxon>Racocetra</taxon>
    </lineage>
</organism>
<accession>A0A9N9I0X8</accession>
<evidence type="ECO:0000313" key="3">
    <source>
        <dbReference type="Proteomes" id="UP000789396"/>
    </source>
</evidence>
<comment type="caution">
    <text evidence="2">The sequence shown here is derived from an EMBL/GenBank/DDBJ whole genome shotgun (WGS) entry which is preliminary data.</text>
</comment>
<dbReference type="EMBL" id="CAJVPZ010023628">
    <property type="protein sequence ID" value="CAG8716293.1"/>
    <property type="molecule type" value="Genomic_DNA"/>
</dbReference>
<proteinExistence type="predicted"/>